<sequence>MIKLSVSPLILLFVSSAVLGLTIIVISKIKPLIKNQQNNKQSQTKMILSSLSYVWHHKMLKPVLLLLTCAMLFISSIDLFACNFFDRGIKGRCGEFKFYLIN</sequence>
<name>A0A094YQN9_ALKAL</name>
<dbReference type="EMBL" id="ALPT02000108">
    <property type="protein sequence ID" value="KGA95742.1"/>
    <property type="molecule type" value="Genomic_DNA"/>
</dbReference>
<organism evidence="2 4">
    <name type="scientific">Alkalihalobacillus alcalophilus ATCC 27647 = CGMCC 1.3604</name>
    <dbReference type="NCBI Taxonomy" id="1218173"/>
    <lineage>
        <taxon>Bacteria</taxon>
        <taxon>Bacillati</taxon>
        <taxon>Bacillota</taxon>
        <taxon>Bacilli</taxon>
        <taxon>Bacillales</taxon>
        <taxon>Bacillaceae</taxon>
        <taxon>Alkalihalobacillus</taxon>
    </lineage>
</organism>
<dbReference type="AlphaFoldDB" id="A0A094YQN9"/>
<proteinExistence type="predicted"/>
<comment type="caution">
    <text evidence="2">The sequence shown here is derived from an EMBL/GenBank/DDBJ whole genome shotgun (WGS) entry which is preliminary data.</text>
</comment>
<evidence type="ECO:0000313" key="3">
    <source>
        <dbReference type="EMBL" id="THG89499.1"/>
    </source>
</evidence>
<accession>A0A094YQN9</accession>
<evidence type="ECO:0000313" key="4">
    <source>
        <dbReference type="Proteomes" id="UP000002754"/>
    </source>
</evidence>
<evidence type="ECO:0000313" key="5">
    <source>
        <dbReference type="Proteomes" id="UP000297014"/>
    </source>
</evidence>
<dbReference type="STRING" id="1218173.BALCAV_0220645"/>
<feature type="transmembrane region" description="Helical" evidence="1">
    <location>
        <begin position="63"/>
        <end position="85"/>
    </location>
</feature>
<keyword evidence="1" id="KW-0812">Transmembrane</keyword>
<protein>
    <submittedName>
        <fullName evidence="2">Uncharacterized protein</fullName>
    </submittedName>
</protein>
<keyword evidence="4" id="KW-1185">Reference proteome</keyword>
<evidence type="ECO:0000256" key="1">
    <source>
        <dbReference type="SAM" id="Phobius"/>
    </source>
</evidence>
<gene>
    <name evidence="3" type="ORF">AJ85_17375</name>
    <name evidence="2" type="ORF">BALCAV_0220645</name>
</gene>
<reference evidence="2 4" key="1">
    <citation type="journal article" date="2014" name="Genome Announc.">
        <title>Draft Genome Sequence of Bacillus alcalophilus AV1934, a Classic Alkaliphile Isolated from Human Feces in 1934.</title>
        <authorList>
            <person name="Attie O."/>
            <person name="Jayaprakash A."/>
            <person name="Shah H."/>
            <person name="Paulsen I.T."/>
            <person name="Morino M."/>
            <person name="Takahashi Y."/>
            <person name="Narumi I."/>
            <person name="Sachidanandam R."/>
            <person name="Satoh K."/>
            <person name="Ito M."/>
            <person name="Krulwich T.A."/>
        </authorList>
    </citation>
    <scope>NUCLEOTIDE SEQUENCE [LARGE SCALE GENOMIC DNA]</scope>
    <source>
        <strain evidence="2 4">AV1934</strain>
    </source>
</reference>
<keyword evidence="1" id="KW-1133">Transmembrane helix</keyword>
<evidence type="ECO:0000313" key="2">
    <source>
        <dbReference type="EMBL" id="KGA95742.1"/>
    </source>
</evidence>
<dbReference type="Proteomes" id="UP000002754">
    <property type="component" value="Unassembled WGS sequence"/>
</dbReference>
<reference evidence="3 5" key="2">
    <citation type="submission" date="2014-01" db="EMBL/GenBank/DDBJ databases">
        <title>Draft genome sequencing of Bacillus alcalophilus CGMCC 1.3604.</title>
        <authorList>
            <person name="Yang J."/>
            <person name="Diao L."/>
            <person name="Yang S."/>
        </authorList>
    </citation>
    <scope>NUCLEOTIDE SEQUENCE [LARGE SCALE GENOMIC DNA]</scope>
    <source>
        <strain evidence="3 5">CGMCC 1.3604</strain>
    </source>
</reference>
<dbReference type="Proteomes" id="UP000297014">
    <property type="component" value="Unassembled WGS sequence"/>
</dbReference>
<dbReference type="EMBL" id="JALP01000224">
    <property type="protein sequence ID" value="THG89499.1"/>
    <property type="molecule type" value="Genomic_DNA"/>
</dbReference>
<keyword evidence="1" id="KW-0472">Membrane</keyword>